<accession>A0ABQ0AY11</accession>
<dbReference type="Proteomes" id="UP001600894">
    <property type="component" value="Unassembled WGS sequence"/>
</dbReference>
<dbReference type="InterPro" id="IPR006059">
    <property type="entry name" value="SBP"/>
</dbReference>
<dbReference type="EMBL" id="BAABXL010000001">
    <property type="protein sequence ID" value="GAA6268920.1"/>
    <property type="molecule type" value="Genomic_DNA"/>
</dbReference>
<dbReference type="InterPro" id="IPR050490">
    <property type="entry name" value="Bact_solute-bd_prot1"/>
</dbReference>
<dbReference type="SUPFAM" id="SSF53850">
    <property type="entry name" value="Periplasmic binding protein-like II"/>
    <property type="match status" value="1"/>
</dbReference>
<dbReference type="PANTHER" id="PTHR43649:SF33">
    <property type="entry name" value="POLYGALACTURONAN_RHAMNOGALACTURONAN-BINDING PROTEIN YTCQ"/>
    <property type="match status" value="1"/>
</dbReference>
<gene>
    <name evidence="7" type="ORF">F130042H8_19800</name>
</gene>
<evidence type="ECO:0000256" key="3">
    <source>
        <dbReference type="ARBA" id="ARBA00023136"/>
    </source>
</evidence>
<keyword evidence="4" id="KW-0564">Palmitate</keyword>
<keyword evidence="5" id="KW-0449">Lipoprotein</keyword>
<dbReference type="PANTHER" id="PTHR43649">
    <property type="entry name" value="ARABINOSE-BINDING PROTEIN-RELATED"/>
    <property type="match status" value="1"/>
</dbReference>
<evidence type="ECO:0000313" key="8">
    <source>
        <dbReference type="Proteomes" id="UP001600894"/>
    </source>
</evidence>
<feature type="chain" id="PRO_5045079172" evidence="6">
    <location>
        <begin position="23"/>
        <end position="520"/>
    </location>
</feature>
<feature type="signal peptide" evidence="6">
    <location>
        <begin position="1"/>
        <end position="22"/>
    </location>
</feature>
<keyword evidence="1" id="KW-1003">Cell membrane</keyword>
<evidence type="ECO:0000256" key="2">
    <source>
        <dbReference type="ARBA" id="ARBA00022729"/>
    </source>
</evidence>
<evidence type="ECO:0000256" key="4">
    <source>
        <dbReference type="ARBA" id="ARBA00023139"/>
    </source>
</evidence>
<reference evidence="7 8" key="1">
    <citation type="submission" date="2024-04" db="EMBL/GenBank/DDBJ databases">
        <title>Defined microbial consortia suppress multidrug-resistant proinflammatory Enterobacteriaceae via ecological control.</title>
        <authorList>
            <person name="Furuichi M."/>
            <person name="Kawaguchi T."/>
            <person name="Pust M."/>
            <person name="Yasuma K."/>
            <person name="Plichta D."/>
            <person name="Hasegawa N."/>
            <person name="Ohya T."/>
            <person name="Bhattarai S."/>
            <person name="Sasajima S."/>
            <person name="Aoto Y."/>
            <person name="Tuganbaev T."/>
            <person name="Yaginuma M."/>
            <person name="Ueda M."/>
            <person name="Okahashi N."/>
            <person name="Amafuji K."/>
            <person name="Kiridooshi Y."/>
            <person name="Sugita K."/>
            <person name="Strazar M."/>
            <person name="Skelly A."/>
            <person name="Suda W."/>
            <person name="Hattori M."/>
            <person name="Nakamoto N."/>
            <person name="Caballero S."/>
            <person name="Norman J."/>
            <person name="Olle B."/>
            <person name="Tanoue T."/>
            <person name="Arita M."/>
            <person name="Bucci V."/>
            <person name="Atarashi K."/>
            <person name="Xavier R."/>
            <person name="Honda K."/>
        </authorList>
    </citation>
    <scope>NUCLEOTIDE SEQUENCE [LARGE SCALE GENOMIC DNA]</scope>
    <source>
        <strain evidence="8">f13</strain>
    </source>
</reference>
<evidence type="ECO:0000313" key="7">
    <source>
        <dbReference type="EMBL" id="GAA6268920.1"/>
    </source>
</evidence>
<keyword evidence="2 6" id="KW-0732">Signal</keyword>
<dbReference type="Gene3D" id="3.40.190.10">
    <property type="entry name" value="Periplasmic binding protein-like II"/>
    <property type="match status" value="2"/>
</dbReference>
<name>A0ABQ0AY11_9FIRM</name>
<evidence type="ECO:0000256" key="6">
    <source>
        <dbReference type="SAM" id="SignalP"/>
    </source>
</evidence>
<sequence length="520" mass="58056">MRKGWKQTAAAALAAVMAASLLGGCGQKSGTESEKVEKYTADGELVKPEKITVMTDGTVFTKRNGRDALEKRWEELTGIDLEFIQPDHSAYYDVVGQTFASGEKNWPDVILLSSTYYSGYAEEGALWDMTDTFENSDLKKSGRITGEDVIDGMRINGKLYGLPVNRGGGCITYVKKKWLDNCGLDVPTTYDEYLNMLKAFTEGDPDGNGVNGDTYALSAAGFMGEEAPYTNYLPEFYQDAYPSFTKDENGRWYDGFMEQNFKDALLRLRDAYVKGYIDKETLTNGTSDVRNKFYEDRSGVFTYWAGTWAENLRSNLAKNGLDDELIPLPLIKELGNYTERTPAVWCITNSCKYPEAVYKYFIESMMDGGDMQTLWTYGVEGVHWSTKAETVCGNTYEEGQFHGLESLDKPGTQYTKGLMDPTLSIVKWDSDPGIDSVAPAAKTSQEIFNENCKQALMVPSTTEMATYNGDLTTLKRSIVADVVVQGMSIDEAYQRFEKEHGVKWSNMIVDSLNHLAATEQ</sequence>
<keyword evidence="3" id="KW-0472">Membrane</keyword>
<evidence type="ECO:0000256" key="5">
    <source>
        <dbReference type="ARBA" id="ARBA00023288"/>
    </source>
</evidence>
<evidence type="ECO:0000256" key="1">
    <source>
        <dbReference type="ARBA" id="ARBA00022475"/>
    </source>
</evidence>
<dbReference type="PROSITE" id="PS51257">
    <property type="entry name" value="PROKAR_LIPOPROTEIN"/>
    <property type="match status" value="1"/>
</dbReference>
<proteinExistence type="predicted"/>
<dbReference type="Pfam" id="PF01547">
    <property type="entry name" value="SBP_bac_1"/>
    <property type="match status" value="1"/>
</dbReference>
<comment type="caution">
    <text evidence="7">The sequence shown here is derived from an EMBL/GenBank/DDBJ whole genome shotgun (WGS) entry which is preliminary data.</text>
</comment>
<dbReference type="RefSeq" id="WP_390469851.1">
    <property type="nucleotide sequence ID" value="NZ_BAABXL010000001.1"/>
</dbReference>
<keyword evidence="8" id="KW-1185">Reference proteome</keyword>
<organism evidence="7 8">
    <name type="scientific">Enterocloster alcoholdehydrogenati</name>
    <dbReference type="NCBI Taxonomy" id="2547410"/>
    <lineage>
        <taxon>Bacteria</taxon>
        <taxon>Bacillati</taxon>
        <taxon>Bacillota</taxon>
        <taxon>Clostridia</taxon>
        <taxon>Lachnospirales</taxon>
        <taxon>Lachnospiraceae</taxon>
        <taxon>Enterocloster</taxon>
    </lineage>
</organism>
<protein>
    <submittedName>
        <fullName evidence="7">Extracellular solute-binding protein</fullName>
    </submittedName>
</protein>